<protein>
    <submittedName>
        <fullName evidence="2">Type II toxin-antitoxin system RelE/ParE family toxin</fullName>
    </submittedName>
</protein>
<dbReference type="OrthoDB" id="595470at2"/>
<dbReference type="InterPro" id="IPR007712">
    <property type="entry name" value="RelE/ParE_toxin"/>
</dbReference>
<keyword evidence="3" id="KW-1185">Reference proteome</keyword>
<dbReference type="Pfam" id="PF05016">
    <property type="entry name" value="ParE_toxin"/>
    <property type="match status" value="1"/>
</dbReference>
<keyword evidence="1" id="KW-1277">Toxin-antitoxin system</keyword>
<dbReference type="EMBL" id="VWPL01000031">
    <property type="protein sequence ID" value="KAA5598136.1"/>
    <property type="molecule type" value="Genomic_DNA"/>
</dbReference>
<name>A0A5M6HQK0_9HYPH</name>
<dbReference type="Proteomes" id="UP000323886">
    <property type="component" value="Unassembled WGS sequence"/>
</dbReference>
<dbReference type="AlphaFoldDB" id="A0A5M6HQK0"/>
<dbReference type="Gene3D" id="3.30.2310.20">
    <property type="entry name" value="RelE-like"/>
    <property type="match status" value="1"/>
</dbReference>
<comment type="caution">
    <text evidence="2">The sequence shown here is derived from an EMBL/GenBank/DDBJ whole genome shotgun (WGS) entry which is preliminary data.</text>
</comment>
<reference evidence="2 3" key="1">
    <citation type="submission" date="2019-09" db="EMBL/GenBank/DDBJ databases">
        <title>Draft Whole-Genome sequence of Blastochloris sulfoviridis DSM 729.</title>
        <authorList>
            <person name="Meyer T.E."/>
            <person name="Kyndt J.A."/>
        </authorList>
    </citation>
    <scope>NUCLEOTIDE SEQUENCE [LARGE SCALE GENOMIC DNA]</scope>
    <source>
        <strain evidence="2 3">DSM 729</strain>
    </source>
</reference>
<evidence type="ECO:0000256" key="1">
    <source>
        <dbReference type="ARBA" id="ARBA00022649"/>
    </source>
</evidence>
<gene>
    <name evidence="2" type="ORF">F1193_13885</name>
</gene>
<dbReference type="InterPro" id="IPR035093">
    <property type="entry name" value="RelE/ParE_toxin_dom_sf"/>
</dbReference>
<proteinExistence type="predicted"/>
<sequence length="94" mass="10798">MTVRFTARAASDLTGVVDYLAERSPQGLLNLKRALETTLRLVEQYPHAGRATGIADVRVLPVGRFHYLIYWTLQGNEPWIVHIRDGRRQPWRGE</sequence>
<accession>A0A5M6HQK0</accession>
<evidence type="ECO:0000313" key="3">
    <source>
        <dbReference type="Proteomes" id="UP000323886"/>
    </source>
</evidence>
<evidence type="ECO:0000313" key="2">
    <source>
        <dbReference type="EMBL" id="KAA5598136.1"/>
    </source>
</evidence>
<dbReference type="RefSeq" id="WP_150098404.1">
    <property type="nucleotide sequence ID" value="NZ_VWPL01000031.1"/>
</dbReference>
<organism evidence="2 3">
    <name type="scientific">Blastochloris sulfoviridis</name>
    <dbReference type="NCBI Taxonomy" id="50712"/>
    <lineage>
        <taxon>Bacteria</taxon>
        <taxon>Pseudomonadati</taxon>
        <taxon>Pseudomonadota</taxon>
        <taxon>Alphaproteobacteria</taxon>
        <taxon>Hyphomicrobiales</taxon>
        <taxon>Blastochloridaceae</taxon>
        <taxon>Blastochloris</taxon>
    </lineage>
</organism>